<accession>A0ABX8A6X0</accession>
<sequence length="72" mass="8641">MTEVDHAAEHAYELLRQHVQLYRTAIHCEPHAWRTRCKELAENLDWILFCRDHRLPPDTKKTPYPPMPPRLP</sequence>
<name>A0ABX8A6X0_9BRAD</name>
<dbReference type="Proteomes" id="UP000682843">
    <property type="component" value="Chromosome"/>
</dbReference>
<evidence type="ECO:0000313" key="1">
    <source>
        <dbReference type="EMBL" id="QUS39051.1"/>
    </source>
</evidence>
<proteinExistence type="predicted"/>
<organism evidence="1 2">
    <name type="scientific">Tardiphaga alba</name>
    <dbReference type="NCBI Taxonomy" id="340268"/>
    <lineage>
        <taxon>Bacteria</taxon>
        <taxon>Pseudomonadati</taxon>
        <taxon>Pseudomonadota</taxon>
        <taxon>Alphaproteobacteria</taxon>
        <taxon>Hyphomicrobiales</taxon>
        <taxon>Nitrobacteraceae</taxon>
        <taxon>Tardiphaga</taxon>
    </lineage>
</organism>
<gene>
    <name evidence="1" type="ORF">RPMA_09560</name>
</gene>
<evidence type="ECO:0000313" key="2">
    <source>
        <dbReference type="Proteomes" id="UP000682843"/>
    </source>
</evidence>
<reference evidence="1 2" key="1">
    <citation type="submission" date="2019-02" db="EMBL/GenBank/DDBJ databases">
        <title>Emended description of the genus Rhodopseudomonas and description of Rhodopseudomonas albus sp. nov., a non-phototrophic, heavy-metal-tolerant bacterium isolated from garden soil.</title>
        <authorList>
            <person name="Bao Z."/>
            <person name="Cao W.W."/>
            <person name="Sato Y."/>
            <person name="Nishizawa T."/>
            <person name="Zhao J."/>
            <person name="Guo Y."/>
            <person name="Ohta H."/>
        </authorList>
    </citation>
    <scope>NUCLEOTIDE SEQUENCE [LARGE SCALE GENOMIC DNA]</scope>
    <source>
        <strain evidence="1 2">SK50-23</strain>
    </source>
</reference>
<dbReference type="EMBL" id="CP036498">
    <property type="protein sequence ID" value="QUS39051.1"/>
    <property type="molecule type" value="Genomic_DNA"/>
</dbReference>
<protein>
    <submittedName>
        <fullName evidence="1">Uncharacterized protein</fullName>
    </submittedName>
</protein>
<dbReference type="RefSeq" id="WP_211912595.1">
    <property type="nucleotide sequence ID" value="NZ_CP036498.1"/>
</dbReference>
<keyword evidence="2" id="KW-1185">Reference proteome</keyword>